<dbReference type="InterPro" id="IPR001647">
    <property type="entry name" value="HTH_TetR"/>
</dbReference>
<feature type="DNA-binding region" description="H-T-H motif" evidence="4">
    <location>
        <begin position="28"/>
        <end position="47"/>
    </location>
</feature>
<dbReference type="EMBL" id="CADCTS010000497">
    <property type="protein sequence ID" value="CAA9339323.1"/>
    <property type="molecule type" value="Genomic_DNA"/>
</dbReference>
<name>A0A6J4LQ60_9ACTN</name>
<accession>A0A6J4LQ60</accession>
<keyword evidence="1" id="KW-0805">Transcription regulation</keyword>
<keyword evidence="2 4" id="KW-0238">DNA-binding</keyword>
<evidence type="ECO:0000313" key="6">
    <source>
        <dbReference type="EMBL" id="CAA9339323.1"/>
    </source>
</evidence>
<dbReference type="InterPro" id="IPR036271">
    <property type="entry name" value="Tet_transcr_reg_TetR-rel_C_sf"/>
</dbReference>
<protein>
    <recommendedName>
        <fullName evidence="5">HTH tetR-type domain-containing protein</fullName>
    </recommendedName>
</protein>
<evidence type="ECO:0000256" key="2">
    <source>
        <dbReference type="ARBA" id="ARBA00023125"/>
    </source>
</evidence>
<gene>
    <name evidence="6" type="ORF">AVDCRST_MAG48-3546</name>
</gene>
<proteinExistence type="predicted"/>
<dbReference type="GO" id="GO:0003700">
    <property type="term" value="F:DNA-binding transcription factor activity"/>
    <property type="evidence" value="ECO:0007669"/>
    <property type="project" value="TreeGrafter"/>
</dbReference>
<evidence type="ECO:0000256" key="1">
    <source>
        <dbReference type="ARBA" id="ARBA00023015"/>
    </source>
</evidence>
<dbReference type="PRINTS" id="PR00455">
    <property type="entry name" value="HTHTETR"/>
</dbReference>
<evidence type="ECO:0000256" key="3">
    <source>
        <dbReference type="ARBA" id="ARBA00023163"/>
    </source>
</evidence>
<feature type="domain" description="HTH tetR-type" evidence="5">
    <location>
        <begin position="6"/>
        <end position="65"/>
    </location>
</feature>
<dbReference type="AlphaFoldDB" id="A0A6J4LQ60"/>
<dbReference type="PANTHER" id="PTHR30055:SF234">
    <property type="entry name" value="HTH-TYPE TRANSCRIPTIONAL REGULATOR BETI"/>
    <property type="match status" value="1"/>
</dbReference>
<dbReference type="InterPro" id="IPR049445">
    <property type="entry name" value="TetR_SbtR-like_C"/>
</dbReference>
<dbReference type="GO" id="GO:0000976">
    <property type="term" value="F:transcription cis-regulatory region binding"/>
    <property type="evidence" value="ECO:0007669"/>
    <property type="project" value="TreeGrafter"/>
</dbReference>
<keyword evidence="3" id="KW-0804">Transcription</keyword>
<dbReference type="InterPro" id="IPR009057">
    <property type="entry name" value="Homeodomain-like_sf"/>
</dbReference>
<sequence length="185" mass="19201">MRADATRNRQRIVVAARDLVAREGPDVTMEALARRAGVAVGTLYRHFPTKNDLVAAVVEESLARIAELTEAALRRVGSGAAPCGELATLFRVVAAEHPSDQAVKQAAAALDVAVDVHLDAPEPGTPLARAADALTGLLDAAKAAGVVDGAVTVEDVAMLLAQVPDDPTGRVRARYLDIVLAGLIS</sequence>
<evidence type="ECO:0000256" key="4">
    <source>
        <dbReference type="PROSITE-ProRule" id="PRU00335"/>
    </source>
</evidence>
<dbReference type="InterPro" id="IPR050109">
    <property type="entry name" value="HTH-type_TetR-like_transc_reg"/>
</dbReference>
<dbReference type="Pfam" id="PF00440">
    <property type="entry name" value="TetR_N"/>
    <property type="match status" value="1"/>
</dbReference>
<dbReference type="PROSITE" id="PS50977">
    <property type="entry name" value="HTH_TETR_2"/>
    <property type="match status" value="1"/>
</dbReference>
<dbReference type="PANTHER" id="PTHR30055">
    <property type="entry name" value="HTH-TYPE TRANSCRIPTIONAL REGULATOR RUTR"/>
    <property type="match status" value="1"/>
</dbReference>
<dbReference type="PROSITE" id="PS01081">
    <property type="entry name" value="HTH_TETR_1"/>
    <property type="match status" value="1"/>
</dbReference>
<reference evidence="6" key="1">
    <citation type="submission" date="2020-02" db="EMBL/GenBank/DDBJ databases">
        <authorList>
            <person name="Meier V. D."/>
        </authorList>
    </citation>
    <scope>NUCLEOTIDE SEQUENCE</scope>
    <source>
        <strain evidence="6">AVDCRST_MAG48</strain>
    </source>
</reference>
<dbReference type="Pfam" id="PF21597">
    <property type="entry name" value="TetR_C_43"/>
    <property type="match status" value="1"/>
</dbReference>
<dbReference type="InterPro" id="IPR023772">
    <property type="entry name" value="DNA-bd_HTH_TetR-type_CS"/>
</dbReference>
<evidence type="ECO:0000259" key="5">
    <source>
        <dbReference type="PROSITE" id="PS50977"/>
    </source>
</evidence>
<dbReference type="SUPFAM" id="SSF48498">
    <property type="entry name" value="Tetracyclin repressor-like, C-terminal domain"/>
    <property type="match status" value="1"/>
</dbReference>
<dbReference type="Gene3D" id="1.10.357.10">
    <property type="entry name" value="Tetracycline Repressor, domain 2"/>
    <property type="match status" value="1"/>
</dbReference>
<organism evidence="6">
    <name type="scientific">uncultured Friedmanniella sp</name>
    <dbReference type="NCBI Taxonomy" id="335381"/>
    <lineage>
        <taxon>Bacteria</taxon>
        <taxon>Bacillati</taxon>
        <taxon>Actinomycetota</taxon>
        <taxon>Actinomycetes</taxon>
        <taxon>Propionibacteriales</taxon>
        <taxon>Nocardioidaceae</taxon>
        <taxon>Friedmanniella</taxon>
        <taxon>environmental samples</taxon>
    </lineage>
</organism>
<dbReference type="SUPFAM" id="SSF46689">
    <property type="entry name" value="Homeodomain-like"/>
    <property type="match status" value="1"/>
</dbReference>